<keyword evidence="1" id="KW-0472">Membrane</keyword>
<accession>A0A0F9KT87</accession>
<evidence type="ECO:0000313" key="2">
    <source>
        <dbReference type="EMBL" id="KKM18610.1"/>
    </source>
</evidence>
<feature type="transmembrane region" description="Helical" evidence="1">
    <location>
        <begin position="52"/>
        <end position="77"/>
    </location>
</feature>
<feature type="transmembrane region" description="Helical" evidence="1">
    <location>
        <begin position="9"/>
        <end position="32"/>
    </location>
</feature>
<organism evidence="2">
    <name type="scientific">marine sediment metagenome</name>
    <dbReference type="NCBI Taxonomy" id="412755"/>
    <lineage>
        <taxon>unclassified sequences</taxon>
        <taxon>metagenomes</taxon>
        <taxon>ecological metagenomes</taxon>
    </lineage>
</organism>
<comment type="caution">
    <text evidence="2">The sequence shown here is derived from an EMBL/GenBank/DDBJ whole genome shotgun (WGS) entry which is preliminary data.</text>
</comment>
<proteinExistence type="predicted"/>
<keyword evidence="1" id="KW-1133">Transmembrane helix</keyword>
<name>A0A0F9KT87_9ZZZZ</name>
<sequence>MSRRQFHIILYCILGIITLILTFLVILSFDAANETANWSFFNFDFTSKDNIISAYGGLLSGILSFITIMFVVLDLVYQRRQATFQEEEKIKERKTELKSALGVVQIYVERLYEANIKQATTAFEYSAKELEDSTEMNRMSFHPNTYPSLILKLDNTLVYRGFLQFKPGKDWEKLYANLYSVADFYNKSTEEMMQKHKIHLDKKYSHSIRISVILDELIDSVSELRNETIASYGGDNPLLLTDTAFQILNDFKEATVAITEARNQQIEDGVPTDEISNSISDFRENIVGPLFDGIMSIYRQDNLLSPQLNNLLSKTQIFLRQFEKLIKDSKDYASHIEYYTKEYLSAESIYQEKLNEINLALSNIIKP</sequence>
<gene>
    <name evidence="2" type="ORF">LCGC14_1663960</name>
</gene>
<dbReference type="EMBL" id="LAZR01014184">
    <property type="protein sequence ID" value="KKM18610.1"/>
    <property type="molecule type" value="Genomic_DNA"/>
</dbReference>
<evidence type="ECO:0000256" key="1">
    <source>
        <dbReference type="SAM" id="Phobius"/>
    </source>
</evidence>
<dbReference type="AlphaFoldDB" id="A0A0F9KT87"/>
<reference evidence="2" key="1">
    <citation type="journal article" date="2015" name="Nature">
        <title>Complex archaea that bridge the gap between prokaryotes and eukaryotes.</title>
        <authorList>
            <person name="Spang A."/>
            <person name="Saw J.H."/>
            <person name="Jorgensen S.L."/>
            <person name="Zaremba-Niedzwiedzka K."/>
            <person name="Martijn J."/>
            <person name="Lind A.E."/>
            <person name="van Eijk R."/>
            <person name="Schleper C."/>
            <person name="Guy L."/>
            <person name="Ettema T.J."/>
        </authorList>
    </citation>
    <scope>NUCLEOTIDE SEQUENCE</scope>
</reference>
<keyword evidence="1" id="KW-0812">Transmembrane</keyword>
<protein>
    <submittedName>
        <fullName evidence="2">Uncharacterized protein</fullName>
    </submittedName>
</protein>